<organism evidence="2 3">
    <name type="scientific">Propionispira arboris</name>
    <dbReference type="NCBI Taxonomy" id="84035"/>
    <lineage>
        <taxon>Bacteria</taxon>
        <taxon>Bacillati</taxon>
        <taxon>Bacillota</taxon>
        <taxon>Negativicutes</taxon>
        <taxon>Selenomonadales</taxon>
        <taxon>Selenomonadaceae</taxon>
        <taxon>Propionispira</taxon>
    </lineage>
</organism>
<dbReference type="AlphaFoldDB" id="A0A1H7CRZ6"/>
<gene>
    <name evidence="2" type="ORF">SAMN05660742_12450</name>
</gene>
<evidence type="ECO:0000313" key="3">
    <source>
        <dbReference type="Proteomes" id="UP000199662"/>
    </source>
</evidence>
<sequence>MDRAVADVMQVKLLHKMIDYYAGDAKRVQHFLKVYDFARLIGKSENLPEDVQFLLEITAIVHDIGIKVSEEKYQSSAGTYQEKEGPAIAKPMLVSVGYTEAVIERVCYLIGHHHTYKDIDGLDYQILVEADFLVNIYEDGMSQQAIQSIEEKIFKTKTGKHLLETMYSC</sequence>
<evidence type="ECO:0000259" key="1">
    <source>
        <dbReference type="Pfam" id="PF01966"/>
    </source>
</evidence>
<proteinExistence type="predicted"/>
<name>A0A1H7CRZ6_9FIRM</name>
<dbReference type="InterPro" id="IPR006674">
    <property type="entry name" value="HD_domain"/>
</dbReference>
<dbReference type="Pfam" id="PF01966">
    <property type="entry name" value="HD"/>
    <property type="match status" value="1"/>
</dbReference>
<keyword evidence="3" id="KW-1185">Reference proteome</keyword>
<dbReference type="SUPFAM" id="SSF109604">
    <property type="entry name" value="HD-domain/PDEase-like"/>
    <property type="match status" value="1"/>
</dbReference>
<reference evidence="2 3" key="1">
    <citation type="submission" date="2016-10" db="EMBL/GenBank/DDBJ databases">
        <authorList>
            <person name="de Groot N.N."/>
        </authorList>
    </citation>
    <scope>NUCLEOTIDE SEQUENCE [LARGE SCALE GENOMIC DNA]</scope>
    <source>
        <strain evidence="2 3">DSM 2179</strain>
    </source>
</reference>
<protein>
    <submittedName>
        <fullName evidence="2">HD domain-containing protein</fullName>
    </submittedName>
</protein>
<dbReference type="InterPro" id="IPR003607">
    <property type="entry name" value="HD/PDEase_dom"/>
</dbReference>
<dbReference type="RefSeq" id="WP_218144931.1">
    <property type="nucleotide sequence ID" value="NZ_FNZK01000024.1"/>
</dbReference>
<dbReference type="STRING" id="84035.SAMN05660742_12450"/>
<feature type="domain" description="HD" evidence="1">
    <location>
        <begin position="27"/>
        <end position="153"/>
    </location>
</feature>
<dbReference type="EMBL" id="FNZK01000024">
    <property type="protein sequence ID" value="SEJ92256.1"/>
    <property type="molecule type" value="Genomic_DNA"/>
</dbReference>
<dbReference type="Proteomes" id="UP000199662">
    <property type="component" value="Unassembled WGS sequence"/>
</dbReference>
<accession>A0A1H7CRZ6</accession>
<dbReference type="CDD" id="cd00077">
    <property type="entry name" value="HDc"/>
    <property type="match status" value="1"/>
</dbReference>
<dbReference type="Gene3D" id="1.10.3210.10">
    <property type="entry name" value="Hypothetical protein af1432"/>
    <property type="match status" value="1"/>
</dbReference>
<evidence type="ECO:0000313" key="2">
    <source>
        <dbReference type="EMBL" id="SEJ92256.1"/>
    </source>
</evidence>